<evidence type="ECO:0000256" key="1">
    <source>
        <dbReference type="ARBA" id="ARBA00008520"/>
    </source>
</evidence>
<dbReference type="InterPro" id="IPR006059">
    <property type="entry name" value="SBP"/>
</dbReference>
<dbReference type="GO" id="GO:0015768">
    <property type="term" value="P:maltose transport"/>
    <property type="evidence" value="ECO:0007669"/>
    <property type="project" value="TreeGrafter"/>
</dbReference>
<dbReference type="OrthoDB" id="9795467at2"/>
<dbReference type="GO" id="GO:0042956">
    <property type="term" value="P:maltodextrin transmembrane transport"/>
    <property type="evidence" value="ECO:0007669"/>
    <property type="project" value="TreeGrafter"/>
</dbReference>
<protein>
    <submittedName>
        <fullName evidence="5">Alpha-xyloside ABC transporter</fullName>
    </submittedName>
</protein>
<organism evidence="5 6">
    <name type="scientific">Gracilibacillus boraciitolerans JCM 21714</name>
    <dbReference type="NCBI Taxonomy" id="1298598"/>
    <lineage>
        <taxon>Bacteria</taxon>
        <taxon>Bacillati</taxon>
        <taxon>Bacillota</taxon>
        <taxon>Bacilli</taxon>
        <taxon>Bacillales</taxon>
        <taxon>Bacillaceae</taxon>
        <taxon>Gracilibacillus</taxon>
    </lineage>
</organism>
<dbReference type="GO" id="GO:1901982">
    <property type="term" value="F:maltose binding"/>
    <property type="evidence" value="ECO:0007669"/>
    <property type="project" value="TreeGrafter"/>
</dbReference>
<proteinExistence type="inferred from homology"/>
<evidence type="ECO:0000313" key="5">
    <source>
        <dbReference type="EMBL" id="GAE95264.1"/>
    </source>
</evidence>
<keyword evidence="2" id="KW-0813">Transport</keyword>
<dbReference type="STRING" id="1298598.JCM21714_4483"/>
<dbReference type="SUPFAM" id="SSF53850">
    <property type="entry name" value="Periplasmic binding protein-like II"/>
    <property type="match status" value="1"/>
</dbReference>
<sequence>MKKVLLGIFSLIAIFLVLSACSGDNENASSDDNQDTDVTETDNGEVKNIELWYYWENPGHQKSLGGMIDEYNESQDEVVVEATYIPFADFKKQLSVGAGASELPDIVIHDSPDMASYASMGIYADVTEEVSEWEFYDQYFDGPLESAKLDDKLYGVPFGSNALGFYYNKKMLEEAGVEVPTTWEELEMAAEALTTDNVFGVAFSSVQNEEGTFNFMPWIWSAGGDAYDMNSEAGVKSLNYVSGLVDQGLMPKEVINWTQGDVLNQFMSGNVAMMVNGPWQIPTLESSDLDFEWDVTFIPKDKEFASVLGGENFGIIDGENVDASLDFVKFMAENTEEYINDFGYIASRADIAATQFDGGDVNPTYKKFAEIMDVAKPRGPHPRWPEISNAISLSFNEAITGISTPEEAAEKAQTAIDDVLSE</sequence>
<reference evidence="5 6" key="1">
    <citation type="journal article" date="2014" name="Genome Announc.">
        <title>Draft Genome Sequence of the Boron-Tolerant and Moderately Halotolerant Bacterium Gracilibacillus boraciitolerans JCM 21714T.</title>
        <authorList>
            <person name="Ahmed I."/>
            <person name="Oshima K."/>
            <person name="Suda W."/>
            <person name="Kitamura K."/>
            <person name="Iida T."/>
            <person name="Ohmori Y."/>
            <person name="Fujiwara T."/>
            <person name="Hattori M."/>
            <person name="Ohkuma M."/>
        </authorList>
    </citation>
    <scope>NUCLEOTIDE SEQUENCE [LARGE SCALE GENOMIC DNA]</scope>
    <source>
        <strain evidence="5 6">JCM 21714</strain>
    </source>
</reference>
<keyword evidence="3 4" id="KW-0732">Signal</keyword>
<keyword evidence="6" id="KW-1185">Reference proteome</keyword>
<dbReference type="RefSeq" id="WP_035726061.1">
    <property type="nucleotide sequence ID" value="NZ_BAVS01000046.1"/>
</dbReference>
<accession>W4VQU0</accession>
<feature type="chain" id="PRO_5038827431" evidence="4">
    <location>
        <begin position="23"/>
        <end position="422"/>
    </location>
</feature>
<dbReference type="Pfam" id="PF13416">
    <property type="entry name" value="SBP_bac_8"/>
    <property type="match status" value="1"/>
</dbReference>
<dbReference type="PROSITE" id="PS51257">
    <property type="entry name" value="PROKAR_LIPOPROTEIN"/>
    <property type="match status" value="1"/>
</dbReference>
<dbReference type="PANTHER" id="PTHR30061">
    <property type="entry name" value="MALTOSE-BINDING PERIPLASMIC PROTEIN"/>
    <property type="match status" value="1"/>
</dbReference>
<dbReference type="AlphaFoldDB" id="W4VQU0"/>
<evidence type="ECO:0000256" key="4">
    <source>
        <dbReference type="SAM" id="SignalP"/>
    </source>
</evidence>
<evidence type="ECO:0000313" key="6">
    <source>
        <dbReference type="Proteomes" id="UP000019102"/>
    </source>
</evidence>
<dbReference type="EMBL" id="BAVS01000046">
    <property type="protein sequence ID" value="GAE95264.1"/>
    <property type="molecule type" value="Genomic_DNA"/>
</dbReference>
<dbReference type="CDD" id="cd13585">
    <property type="entry name" value="PBP2_TMBP_like"/>
    <property type="match status" value="1"/>
</dbReference>
<evidence type="ECO:0000256" key="3">
    <source>
        <dbReference type="ARBA" id="ARBA00022729"/>
    </source>
</evidence>
<dbReference type="PANTHER" id="PTHR30061:SF50">
    <property type="entry name" value="MALTOSE_MALTODEXTRIN-BINDING PERIPLASMIC PROTEIN"/>
    <property type="match status" value="1"/>
</dbReference>
<dbReference type="Gene3D" id="3.40.190.10">
    <property type="entry name" value="Periplasmic binding protein-like II"/>
    <property type="match status" value="2"/>
</dbReference>
<comment type="similarity">
    <text evidence="1">Belongs to the bacterial solute-binding protein 1 family.</text>
</comment>
<evidence type="ECO:0000256" key="2">
    <source>
        <dbReference type="ARBA" id="ARBA00022448"/>
    </source>
</evidence>
<dbReference type="eggNOG" id="COG1653">
    <property type="taxonomic scope" value="Bacteria"/>
</dbReference>
<dbReference type="Proteomes" id="UP000019102">
    <property type="component" value="Unassembled WGS sequence"/>
</dbReference>
<gene>
    <name evidence="5" type="ORF">JCM21714_4483</name>
</gene>
<name>W4VQU0_9BACI</name>
<dbReference type="GO" id="GO:0055052">
    <property type="term" value="C:ATP-binding cassette (ABC) transporter complex, substrate-binding subunit-containing"/>
    <property type="evidence" value="ECO:0007669"/>
    <property type="project" value="TreeGrafter"/>
</dbReference>
<comment type="caution">
    <text evidence="5">The sequence shown here is derived from an EMBL/GenBank/DDBJ whole genome shotgun (WGS) entry which is preliminary data.</text>
</comment>
<feature type="signal peptide" evidence="4">
    <location>
        <begin position="1"/>
        <end position="22"/>
    </location>
</feature>